<comment type="caution">
    <text evidence="2">The sequence shown here is derived from an EMBL/GenBank/DDBJ whole genome shotgun (WGS) entry which is preliminary data.</text>
</comment>
<proteinExistence type="predicted"/>
<feature type="transmembrane region" description="Helical" evidence="1">
    <location>
        <begin position="100"/>
        <end position="120"/>
    </location>
</feature>
<protein>
    <submittedName>
        <fullName evidence="2">Apolipoprotein N-acyltransferase</fullName>
    </submittedName>
</protein>
<dbReference type="GO" id="GO:0016746">
    <property type="term" value="F:acyltransferase activity"/>
    <property type="evidence" value="ECO:0007669"/>
    <property type="project" value="UniProtKB-KW"/>
</dbReference>
<feature type="transmembrane region" description="Helical" evidence="1">
    <location>
        <begin position="12"/>
        <end position="34"/>
    </location>
</feature>
<evidence type="ECO:0000256" key="1">
    <source>
        <dbReference type="SAM" id="Phobius"/>
    </source>
</evidence>
<accession>A0A846RRT3</accession>
<keyword evidence="2" id="KW-0449">Lipoprotein</keyword>
<evidence type="ECO:0000313" key="2">
    <source>
        <dbReference type="EMBL" id="NJC23272.1"/>
    </source>
</evidence>
<reference evidence="2 3" key="1">
    <citation type="submission" date="2020-03" db="EMBL/GenBank/DDBJ databases">
        <title>Sequencing the genomes of 1000 actinobacteria strains.</title>
        <authorList>
            <person name="Klenk H.-P."/>
        </authorList>
    </citation>
    <scope>NUCLEOTIDE SEQUENCE [LARGE SCALE GENOMIC DNA]</scope>
    <source>
        <strain evidence="2 3">DSM 16403</strain>
    </source>
</reference>
<feature type="transmembrane region" description="Helical" evidence="1">
    <location>
        <begin position="40"/>
        <end position="58"/>
    </location>
</feature>
<dbReference type="RefSeq" id="WP_167994348.1">
    <property type="nucleotide sequence ID" value="NZ_JAATJL010000001.1"/>
</dbReference>
<dbReference type="Proteomes" id="UP000547458">
    <property type="component" value="Unassembled WGS sequence"/>
</dbReference>
<name>A0A846RRT3_9MICC</name>
<feature type="transmembrane region" description="Helical" evidence="1">
    <location>
        <begin position="126"/>
        <end position="148"/>
    </location>
</feature>
<keyword evidence="3" id="KW-1185">Reference proteome</keyword>
<keyword evidence="2" id="KW-0012">Acyltransferase</keyword>
<keyword evidence="1" id="KW-0472">Membrane</keyword>
<sequence>MTVPKSALRGSVFLVGCYTAALCWAGAAWILVAIPALTFSAGWILMPPAALTLVLWAVRFQGRERPPRREPRHVHARRRHVAGAVVESAPPGPRSMLSRFLLVLSAYTAALTWALIFLLAGNDAWALQPTFLVVPLLATLLAIFAWAYRGSPQT</sequence>
<keyword evidence="1" id="KW-1133">Transmembrane helix</keyword>
<keyword evidence="1" id="KW-0812">Transmembrane</keyword>
<dbReference type="AlphaFoldDB" id="A0A846RRT3"/>
<keyword evidence="2" id="KW-0808">Transferase</keyword>
<evidence type="ECO:0000313" key="3">
    <source>
        <dbReference type="Proteomes" id="UP000547458"/>
    </source>
</evidence>
<gene>
    <name evidence="2" type="ORF">BJ994_002348</name>
</gene>
<organism evidence="2 3">
    <name type="scientific">Arthrobacter pigmenti</name>
    <dbReference type="NCBI Taxonomy" id="271432"/>
    <lineage>
        <taxon>Bacteria</taxon>
        <taxon>Bacillati</taxon>
        <taxon>Actinomycetota</taxon>
        <taxon>Actinomycetes</taxon>
        <taxon>Micrococcales</taxon>
        <taxon>Micrococcaceae</taxon>
        <taxon>Arthrobacter</taxon>
    </lineage>
</organism>
<dbReference type="EMBL" id="JAATJL010000001">
    <property type="protein sequence ID" value="NJC23272.1"/>
    <property type="molecule type" value="Genomic_DNA"/>
</dbReference>